<sequence length="94" mass="10841">MKPRLTYTEHTELGRVLAGIRDELTHRRTQLHTAYPKTGHEAIPARTLENAVQAIDAARQTLEDLCYREHPNNAHTHTYWPNPEHRATITTPTH</sequence>
<evidence type="ECO:0000313" key="2">
    <source>
        <dbReference type="Proteomes" id="UP000238413"/>
    </source>
</evidence>
<dbReference type="RefSeq" id="WP_099500111.1">
    <property type="nucleotide sequence ID" value="NZ_CP026652.1"/>
</dbReference>
<reference evidence="1 2" key="1">
    <citation type="submission" date="2018-02" db="EMBL/GenBank/DDBJ databases">
        <title>Complete genome sequence of Streptomyces dengpaensis, the producer of angucyclines.</title>
        <authorList>
            <person name="Yumei L."/>
        </authorList>
    </citation>
    <scope>NUCLEOTIDE SEQUENCE [LARGE SCALE GENOMIC DNA]</scope>
    <source>
        <strain evidence="1 2">XZHG99</strain>
    </source>
</reference>
<evidence type="ECO:0000313" key="1">
    <source>
        <dbReference type="EMBL" id="AVH59726.1"/>
    </source>
</evidence>
<keyword evidence="2" id="KW-1185">Reference proteome</keyword>
<accession>A0ABN5I9P4</accession>
<dbReference type="EMBL" id="CP026652">
    <property type="protein sequence ID" value="AVH59726.1"/>
    <property type="molecule type" value="Genomic_DNA"/>
</dbReference>
<dbReference type="Proteomes" id="UP000238413">
    <property type="component" value="Chromosome"/>
</dbReference>
<organism evidence="1 2">
    <name type="scientific">Streptomyces dengpaensis</name>
    <dbReference type="NCBI Taxonomy" id="2049881"/>
    <lineage>
        <taxon>Bacteria</taxon>
        <taxon>Bacillati</taxon>
        <taxon>Actinomycetota</taxon>
        <taxon>Actinomycetes</taxon>
        <taxon>Kitasatosporales</taxon>
        <taxon>Streptomycetaceae</taxon>
        <taxon>Streptomyces</taxon>
    </lineage>
</organism>
<gene>
    <name evidence="1" type="ORF">C4B68_32680</name>
</gene>
<protein>
    <submittedName>
        <fullName evidence="1">Uncharacterized protein</fullName>
    </submittedName>
</protein>
<name>A0ABN5I9P4_9ACTN</name>
<proteinExistence type="predicted"/>